<gene>
    <name evidence="1" type="ORF">EII35_06225</name>
</gene>
<organism evidence="1 2">
    <name type="scientific">Arachnia propionica</name>
    <dbReference type="NCBI Taxonomy" id="1750"/>
    <lineage>
        <taxon>Bacteria</taxon>
        <taxon>Bacillati</taxon>
        <taxon>Actinomycetota</taxon>
        <taxon>Actinomycetes</taxon>
        <taxon>Propionibacteriales</taxon>
        <taxon>Propionibacteriaceae</taxon>
        <taxon>Arachnia</taxon>
    </lineage>
</organism>
<comment type="caution">
    <text evidence="1">The sequence shown here is derived from an EMBL/GenBank/DDBJ whole genome shotgun (WGS) entry which is preliminary data.</text>
</comment>
<name>A0A3P1WTP0_9ACTN</name>
<sequence length="390" mass="43025">MDTEEIIALVRSHPAVAEVPTPQPDDHVRAGMLQVRFRDGREAGLALGLLSPATGESREAWLARVDQLLAQHVDPGAEVEVNLDEVLPLVRSADYFVAHGQLQTPLWDRLTGFIGLGLAIDTPSQIRLVGADELPEDRSPESVARWRQVAATNLTRLVTGPMLRALPHGPDVLAVVQPEAYESSWFAHPTALADALDHHQRTTGTPWLVIPATRGDLILVNSMTHSWHPLIDALEAVLPERDSVHPVPHLLVDGVWREYLPPVAPEVVERLRLLRIRAEGRAYEACREALAAQDPPVVDHLASFEAAGRDGQVFTWTAISCELDTTSIPRVDQVGFVLSESTHHMVWFEHLQARLPHLVTVHPGTFPTRWIVAKPSPADLRVIADMAIDI</sequence>
<proteinExistence type="predicted"/>
<evidence type="ECO:0000313" key="1">
    <source>
        <dbReference type="EMBL" id="RRD49959.1"/>
    </source>
</evidence>
<evidence type="ECO:0000313" key="2">
    <source>
        <dbReference type="Proteomes" id="UP000280935"/>
    </source>
</evidence>
<dbReference type="RefSeq" id="WP_125227596.1">
    <property type="nucleotide sequence ID" value="NZ_RQYT01000010.1"/>
</dbReference>
<protein>
    <submittedName>
        <fullName evidence="1">Uncharacterized protein</fullName>
    </submittedName>
</protein>
<dbReference type="AlphaFoldDB" id="A0A3P1WTP0"/>
<dbReference type="EMBL" id="RQYT01000010">
    <property type="protein sequence ID" value="RRD49959.1"/>
    <property type="molecule type" value="Genomic_DNA"/>
</dbReference>
<dbReference type="Proteomes" id="UP000280935">
    <property type="component" value="Unassembled WGS sequence"/>
</dbReference>
<accession>A0A3P1WTP0</accession>
<dbReference type="OrthoDB" id="3719833at2"/>
<reference evidence="1 2" key="1">
    <citation type="submission" date="2018-11" db="EMBL/GenBank/DDBJ databases">
        <title>Genomes From Bacteria Associated with the Canine Oral Cavity: a Test Case for Automated Genome-Based Taxonomic Assignment.</title>
        <authorList>
            <person name="Coil D.A."/>
            <person name="Jospin G."/>
            <person name="Darling A.E."/>
            <person name="Wallis C."/>
            <person name="Davis I.J."/>
            <person name="Harris S."/>
            <person name="Eisen J.A."/>
            <person name="Holcombe L.J."/>
            <person name="O'Flynn C."/>
        </authorList>
    </citation>
    <scope>NUCLEOTIDE SEQUENCE [LARGE SCALE GENOMIC DNA]</scope>
    <source>
        <strain evidence="1 2">OH2822_COT-296</strain>
    </source>
</reference>